<keyword evidence="3" id="KW-0812">Transmembrane</keyword>
<accession>A0A9Q1KTD5</accession>
<dbReference type="Proteomes" id="UP001153076">
    <property type="component" value="Unassembled WGS sequence"/>
</dbReference>
<dbReference type="EMBL" id="JAKOGI010000031">
    <property type="protein sequence ID" value="KAJ8448292.1"/>
    <property type="molecule type" value="Genomic_DNA"/>
</dbReference>
<dbReference type="FunFam" id="3.40.50.1110:FF:000003">
    <property type="entry name" value="GDSL esterase/lipase APG"/>
    <property type="match status" value="2"/>
</dbReference>
<dbReference type="SUPFAM" id="SSF52266">
    <property type="entry name" value="SGNH hydrolase"/>
    <property type="match status" value="2"/>
</dbReference>
<proteinExistence type="inferred from homology"/>
<dbReference type="InterPro" id="IPR001087">
    <property type="entry name" value="GDSL"/>
</dbReference>
<keyword evidence="3" id="KW-1133">Transmembrane helix</keyword>
<keyword evidence="5" id="KW-1185">Reference proteome</keyword>
<dbReference type="InterPro" id="IPR008265">
    <property type="entry name" value="Lipase_GDSL_AS"/>
</dbReference>
<evidence type="ECO:0000313" key="5">
    <source>
        <dbReference type="Proteomes" id="UP001153076"/>
    </source>
</evidence>
<dbReference type="GO" id="GO:0016298">
    <property type="term" value="F:lipase activity"/>
    <property type="evidence" value="ECO:0007669"/>
    <property type="project" value="InterPro"/>
</dbReference>
<organism evidence="4 5">
    <name type="scientific">Carnegiea gigantea</name>
    <dbReference type="NCBI Taxonomy" id="171969"/>
    <lineage>
        <taxon>Eukaryota</taxon>
        <taxon>Viridiplantae</taxon>
        <taxon>Streptophyta</taxon>
        <taxon>Embryophyta</taxon>
        <taxon>Tracheophyta</taxon>
        <taxon>Spermatophyta</taxon>
        <taxon>Magnoliopsida</taxon>
        <taxon>eudicotyledons</taxon>
        <taxon>Gunneridae</taxon>
        <taxon>Pentapetalae</taxon>
        <taxon>Caryophyllales</taxon>
        <taxon>Cactineae</taxon>
        <taxon>Cactaceae</taxon>
        <taxon>Cactoideae</taxon>
        <taxon>Echinocereeae</taxon>
        <taxon>Carnegiea</taxon>
    </lineage>
</organism>
<protein>
    <submittedName>
        <fullName evidence="4">Uncharacterized protein</fullName>
    </submittedName>
</protein>
<dbReference type="InterPro" id="IPR044552">
    <property type="entry name" value="GLIP1-5/GLL25"/>
</dbReference>
<dbReference type="InterPro" id="IPR035669">
    <property type="entry name" value="SGNH_plant_lipase-like"/>
</dbReference>
<dbReference type="PANTHER" id="PTHR45966:SF4">
    <property type="entry name" value="GDSL ESTERASE_LIPASE 5"/>
    <property type="match status" value="1"/>
</dbReference>
<dbReference type="CDD" id="cd01837">
    <property type="entry name" value="SGNH_plant_lipase_like"/>
    <property type="match status" value="2"/>
</dbReference>
<dbReference type="PROSITE" id="PS01098">
    <property type="entry name" value="LIPASE_GDSL_SER"/>
    <property type="match status" value="1"/>
</dbReference>
<evidence type="ECO:0000313" key="4">
    <source>
        <dbReference type="EMBL" id="KAJ8448292.1"/>
    </source>
</evidence>
<feature type="transmembrane region" description="Helical" evidence="3">
    <location>
        <begin position="6"/>
        <end position="29"/>
    </location>
</feature>
<keyword evidence="2" id="KW-0732">Signal</keyword>
<keyword evidence="3" id="KW-0472">Membrane</keyword>
<comment type="caution">
    <text evidence="4">The sequence shown here is derived from an EMBL/GenBank/DDBJ whole genome shotgun (WGS) entry which is preliminary data.</text>
</comment>
<dbReference type="AlphaFoldDB" id="A0A9Q1KTD5"/>
<reference evidence="4" key="1">
    <citation type="submission" date="2022-04" db="EMBL/GenBank/DDBJ databases">
        <title>Carnegiea gigantea Genome sequencing and assembly v2.</title>
        <authorList>
            <person name="Copetti D."/>
            <person name="Sanderson M.J."/>
            <person name="Burquez A."/>
            <person name="Wojciechowski M.F."/>
        </authorList>
    </citation>
    <scope>NUCLEOTIDE SEQUENCE</scope>
    <source>
        <strain evidence="4">SGP5-SGP5p</strain>
        <tissue evidence="4">Aerial part</tissue>
    </source>
</reference>
<comment type="similarity">
    <text evidence="1">Belongs to the 'GDSL' lipolytic enzyme family.</text>
</comment>
<evidence type="ECO:0000256" key="3">
    <source>
        <dbReference type="SAM" id="Phobius"/>
    </source>
</evidence>
<dbReference type="Pfam" id="PF00657">
    <property type="entry name" value="Lipase_GDSL"/>
    <property type="match status" value="2"/>
</dbReference>
<dbReference type="InterPro" id="IPR036514">
    <property type="entry name" value="SGNH_hydro_sf"/>
</dbReference>
<name>A0A9Q1KTD5_9CARY</name>
<evidence type="ECO:0000256" key="2">
    <source>
        <dbReference type="ARBA" id="ARBA00022729"/>
    </source>
</evidence>
<gene>
    <name evidence="4" type="ORF">Cgig2_025216</name>
</gene>
<dbReference type="Gene3D" id="3.40.50.1110">
    <property type="entry name" value="SGNH hydrolase"/>
    <property type="match status" value="2"/>
</dbReference>
<evidence type="ECO:0000256" key="1">
    <source>
        <dbReference type="ARBA" id="ARBA00008668"/>
    </source>
</evidence>
<dbReference type="GO" id="GO:0006629">
    <property type="term" value="P:lipid metabolic process"/>
    <property type="evidence" value="ECO:0007669"/>
    <property type="project" value="InterPro"/>
</dbReference>
<dbReference type="OrthoDB" id="1600564at2759"/>
<dbReference type="PANTHER" id="PTHR45966">
    <property type="entry name" value="GDSL-LIKE LIPASE/ACYLHYDROLASE"/>
    <property type="match status" value="1"/>
</dbReference>
<sequence length="728" mass="81743">MRSKPIVMALIRTIFSVPSIFLFLEIVLISLSSKISCLKTAHQSHENPSSNSSAFFIFGDSILDAGNNNYINTTTLDQANFYPYGTTFFHNPTGRFSDGRLISDFIAEHANLPLIPPFLQPGNRQFSGGVNFASAGAGALVETFRGSVIDLHMQVRNYKKVEKWLRKKLGERKARKRMKKAVYLFSIGTNDYMSLFLTNSTFLTAYTTSQYVDMVISNITSVIIEIYKTGGRKFALLNLPPADCSPSFRALNLNATGSGSCFKGVSNYIIPHNKALIRLVQQLAKKLPGFRYSVYDFHNGSLQRINQPFLYGKFRGISSCGGKRLVKEYELCKSVGDHVYWDSFHMTEKAYHQIAEDMKLTMEIRQSSLFFSLISLACSLASSVSASSPFFLFGDSFLDVGNNNYINTSTLALANFYPYGITFFHYPTGRFSDGRLINDFLEEDANIPFIPPFLELGQSQFFDGSNFASGGAGALVETFQGLVIDLHMQVKNYKKVAEWLISKLGKVGARERLSRAVYMFSIGTNDYLTLFLGINPLLITYTPSQYVDMVIGNITSVVSEIYKTGGRKFAFLNVPPIGCMPILRMQTIDGNCQSESLVYIRKHNEALLQALMQLEKQLPGFKYSLYDFYSAVQQRIDDPSKYGYTEGKTACCGTGAFRGIFSCGGTRPIKEYELCQDVEGHVFWDSVHLTERTHSQIAEEMWSNKQTMLFHGSYTVKDLFHLPSSKYS</sequence>